<feature type="domain" description="NAD(P)-binding" evidence="1">
    <location>
        <begin position="7"/>
        <end position="76"/>
    </location>
</feature>
<organism evidence="2 3">
    <name type="scientific">Roseomonas alba</name>
    <dbReference type="NCBI Taxonomy" id="2846776"/>
    <lineage>
        <taxon>Bacteria</taxon>
        <taxon>Pseudomonadati</taxon>
        <taxon>Pseudomonadota</taxon>
        <taxon>Alphaproteobacteria</taxon>
        <taxon>Acetobacterales</taxon>
        <taxon>Roseomonadaceae</taxon>
        <taxon>Roseomonas</taxon>
    </lineage>
</organism>
<dbReference type="PANTHER" id="PTHR12126">
    <property type="entry name" value="NADH-UBIQUINONE OXIDOREDUCTASE 39 KDA SUBUNIT-RELATED"/>
    <property type="match status" value="1"/>
</dbReference>
<keyword evidence="3" id="KW-1185">Reference proteome</keyword>
<dbReference type="SUPFAM" id="SSF51735">
    <property type="entry name" value="NAD(P)-binding Rossmann-fold domains"/>
    <property type="match status" value="1"/>
</dbReference>
<evidence type="ECO:0000313" key="2">
    <source>
        <dbReference type="EMBL" id="MBW6397275.1"/>
    </source>
</evidence>
<dbReference type="Gene3D" id="3.40.50.720">
    <property type="entry name" value="NAD(P)-binding Rossmann-like Domain"/>
    <property type="match status" value="2"/>
</dbReference>
<dbReference type="Proteomes" id="UP001196565">
    <property type="component" value="Unassembled WGS sequence"/>
</dbReference>
<evidence type="ECO:0000259" key="1">
    <source>
        <dbReference type="Pfam" id="PF13460"/>
    </source>
</evidence>
<reference evidence="2 3" key="1">
    <citation type="submission" date="2021-07" db="EMBL/GenBank/DDBJ databases">
        <authorList>
            <person name="So Y."/>
        </authorList>
    </citation>
    <scope>NUCLEOTIDE SEQUENCE [LARGE SCALE GENOMIC DNA]</scope>
    <source>
        <strain evidence="2 3">HJA6</strain>
    </source>
</reference>
<protein>
    <submittedName>
        <fullName evidence="2">NAD(P)H-binding protein</fullName>
    </submittedName>
</protein>
<dbReference type="InterPro" id="IPR051207">
    <property type="entry name" value="ComplexI_NDUFA9_subunit"/>
</dbReference>
<accession>A0ABS7A595</accession>
<dbReference type="InterPro" id="IPR016040">
    <property type="entry name" value="NAD(P)-bd_dom"/>
</dbReference>
<dbReference type="Pfam" id="PF13460">
    <property type="entry name" value="NAD_binding_10"/>
    <property type="match status" value="1"/>
</dbReference>
<dbReference type="EMBL" id="JAHYBZ010000002">
    <property type="protein sequence ID" value="MBW6397275.1"/>
    <property type="molecule type" value="Genomic_DNA"/>
</dbReference>
<name>A0ABS7A595_9PROT</name>
<dbReference type="RefSeq" id="WP_219761900.1">
    <property type="nucleotide sequence ID" value="NZ_JAHYBZ010000002.1"/>
</dbReference>
<comment type="caution">
    <text evidence="2">The sequence shown here is derived from an EMBL/GenBank/DDBJ whole genome shotgun (WGS) entry which is preliminary data.</text>
</comment>
<gene>
    <name evidence="2" type="ORF">KPL78_05405</name>
</gene>
<dbReference type="InterPro" id="IPR036291">
    <property type="entry name" value="NAD(P)-bd_dom_sf"/>
</dbReference>
<evidence type="ECO:0000313" key="3">
    <source>
        <dbReference type="Proteomes" id="UP001196565"/>
    </source>
</evidence>
<sequence length="286" mass="30042">MTLALIGATGRSGAALARALADAGTPFIPVVRDAAKWRALALPGALRAADLRDPAALKRALAGADRVVSTVHARWASALLTAAEPGASFVLMGSTRRFSQWPDAHGNGVRAGEAALLASGRAGIMLHPTMIYGAEGEDNVRRLAALIARLPVAPLPGGGRALVQPIHQSDVTRCLMAALARDWPEATTRVVAGPEPLPYRDFLRAVAAAAGLRAPPILPIPALPLRLLAPLTRLIPGLPRIGADEIRRLTEDKAFDITPMRNDLGVDPIPLEEGLALTFPPRHTAP</sequence>
<dbReference type="PANTHER" id="PTHR12126:SF11">
    <property type="entry name" value="NADH DEHYDROGENASE [UBIQUINONE] 1 ALPHA SUBCOMPLEX SUBUNIT 9, MITOCHONDRIAL"/>
    <property type="match status" value="1"/>
</dbReference>
<proteinExistence type="predicted"/>